<feature type="region of interest" description="Disordered" evidence="1">
    <location>
        <begin position="40"/>
        <end position="60"/>
    </location>
</feature>
<keyword evidence="3" id="KW-1185">Reference proteome</keyword>
<sequence length="89" mass="9587">MELVVNVDLDEGSVVLVEEVLTADTVQKIDLNATSVTVDEDDSEIDFESGNKTADTGTDDPIEIASDELSVTNLNETEYTISVASESEF</sequence>
<dbReference type="AlphaFoldDB" id="A0A1I6QPJ6"/>
<proteinExistence type="predicted"/>
<evidence type="ECO:0000313" key="3">
    <source>
        <dbReference type="Proteomes" id="UP000199199"/>
    </source>
</evidence>
<accession>A0A1I6QPJ6</accession>
<gene>
    <name evidence="2" type="ORF">SAMN04488556_1425</name>
</gene>
<reference evidence="3" key="1">
    <citation type="submission" date="2016-10" db="EMBL/GenBank/DDBJ databases">
        <authorList>
            <person name="Varghese N."/>
            <person name="Submissions S."/>
        </authorList>
    </citation>
    <scope>NUCLEOTIDE SEQUENCE [LARGE SCALE GENOMIC DNA]</scope>
    <source>
        <strain evidence="3">DSM 22427</strain>
    </source>
</reference>
<name>A0A1I6QPJ6_9EURY</name>
<evidence type="ECO:0000256" key="1">
    <source>
        <dbReference type="SAM" id="MobiDB-lite"/>
    </source>
</evidence>
<dbReference type="EMBL" id="FOZS01000001">
    <property type="protein sequence ID" value="SFS54324.1"/>
    <property type="molecule type" value="Genomic_DNA"/>
</dbReference>
<evidence type="ECO:0000313" key="2">
    <source>
        <dbReference type="EMBL" id="SFS54324.1"/>
    </source>
</evidence>
<dbReference type="Proteomes" id="UP000199199">
    <property type="component" value="Unassembled WGS sequence"/>
</dbReference>
<organism evidence="2 3">
    <name type="scientific">Halostagnicola kamekurae</name>
    <dbReference type="NCBI Taxonomy" id="619731"/>
    <lineage>
        <taxon>Archaea</taxon>
        <taxon>Methanobacteriati</taxon>
        <taxon>Methanobacteriota</taxon>
        <taxon>Stenosarchaea group</taxon>
        <taxon>Halobacteria</taxon>
        <taxon>Halobacteriales</taxon>
        <taxon>Natrialbaceae</taxon>
        <taxon>Halostagnicola</taxon>
    </lineage>
</organism>
<dbReference type="RefSeq" id="WP_092902997.1">
    <property type="nucleotide sequence ID" value="NZ_FOZS01000001.1"/>
</dbReference>
<protein>
    <submittedName>
        <fullName evidence="2">Uncharacterized protein</fullName>
    </submittedName>
</protein>